<sequence length="69" mass="7813">RCTYHPGLPIALSEQKRAALCAGKQLADVLNERLDSCRKDIILNVITAVKIEHRISHIREYRCGKSARI</sequence>
<gene>
    <name evidence="1" type="ORF">DL89DRAFT_266630</name>
</gene>
<keyword evidence="2" id="KW-1185">Reference proteome</keyword>
<dbReference type="AlphaFoldDB" id="A0A1Y1WEQ0"/>
<feature type="non-terminal residue" evidence="1">
    <location>
        <position position="1"/>
    </location>
</feature>
<dbReference type="Proteomes" id="UP000193922">
    <property type="component" value="Unassembled WGS sequence"/>
</dbReference>
<proteinExistence type="predicted"/>
<dbReference type="GeneID" id="63803798"/>
<reference evidence="1 2" key="1">
    <citation type="submission" date="2016-07" db="EMBL/GenBank/DDBJ databases">
        <title>Pervasive Adenine N6-methylation of Active Genes in Fungi.</title>
        <authorList>
            <consortium name="DOE Joint Genome Institute"/>
            <person name="Mondo S.J."/>
            <person name="Dannebaum R.O."/>
            <person name="Kuo R.C."/>
            <person name="Labutti K."/>
            <person name="Haridas S."/>
            <person name="Kuo A."/>
            <person name="Salamov A."/>
            <person name="Ahrendt S.R."/>
            <person name="Lipzen A."/>
            <person name="Sullivan W."/>
            <person name="Andreopoulos W.B."/>
            <person name="Clum A."/>
            <person name="Lindquist E."/>
            <person name="Daum C."/>
            <person name="Ramamoorthy G.K."/>
            <person name="Gryganskyi A."/>
            <person name="Culley D."/>
            <person name="Magnuson J.K."/>
            <person name="James T.Y."/>
            <person name="O'Malley M.A."/>
            <person name="Stajich J.E."/>
            <person name="Spatafora J.W."/>
            <person name="Visel A."/>
            <person name="Grigoriev I.V."/>
        </authorList>
    </citation>
    <scope>NUCLEOTIDE SEQUENCE [LARGE SCALE GENOMIC DNA]</scope>
    <source>
        <strain evidence="1 2">ATCC 12442</strain>
    </source>
</reference>
<protein>
    <submittedName>
        <fullName evidence="1">Uncharacterized protein</fullName>
    </submittedName>
</protein>
<dbReference type="RefSeq" id="XP_040745159.1">
    <property type="nucleotide sequence ID" value="XM_040887150.1"/>
</dbReference>
<name>A0A1Y1WEQ0_9FUNG</name>
<evidence type="ECO:0000313" key="1">
    <source>
        <dbReference type="EMBL" id="ORX71644.1"/>
    </source>
</evidence>
<comment type="caution">
    <text evidence="1">The sequence shown here is derived from an EMBL/GenBank/DDBJ whole genome shotgun (WGS) entry which is preliminary data.</text>
</comment>
<dbReference type="EMBL" id="MCFD01000004">
    <property type="protein sequence ID" value="ORX71644.1"/>
    <property type="molecule type" value="Genomic_DNA"/>
</dbReference>
<accession>A0A1Y1WEQ0</accession>
<evidence type="ECO:0000313" key="2">
    <source>
        <dbReference type="Proteomes" id="UP000193922"/>
    </source>
</evidence>
<organism evidence="1 2">
    <name type="scientific">Linderina pennispora</name>
    <dbReference type="NCBI Taxonomy" id="61395"/>
    <lineage>
        <taxon>Eukaryota</taxon>
        <taxon>Fungi</taxon>
        <taxon>Fungi incertae sedis</taxon>
        <taxon>Zoopagomycota</taxon>
        <taxon>Kickxellomycotina</taxon>
        <taxon>Kickxellomycetes</taxon>
        <taxon>Kickxellales</taxon>
        <taxon>Kickxellaceae</taxon>
        <taxon>Linderina</taxon>
    </lineage>
</organism>